<reference evidence="1 2" key="1">
    <citation type="submission" date="2020-08" db="EMBL/GenBank/DDBJ databases">
        <title>Sequencing the genomes of 1000 actinobacteria strains.</title>
        <authorList>
            <person name="Klenk H.-P."/>
        </authorList>
    </citation>
    <scope>NUCLEOTIDE SEQUENCE [LARGE SCALE GENOMIC DNA]</scope>
    <source>
        <strain evidence="1 2">DSM 41654</strain>
    </source>
</reference>
<keyword evidence="2" id="KW-1185">Reference proteome</keyword>
<protein>
    <submittedName>
        <fullName evidence="1">Uncharacterized protein</fullName>
    </submittedName>
</protein>
<dbReference type="AlphaFoldDB" id="A0A7W7R4X3"/>
<dbReference type="Proteomes" id="UP000540506">
    <property type="component" value="Unassembled WGS sequence"/>
</dbReference>
<evidence type="ECO:0000313" key="2">
    <source>
        <dbReference type="Proteomes" id="UP000540506"/>
    </source>
</evidence>
<organism evidence="1 2">
    <name type="scientific">Kitasatospora kifunensis</name>
    <name type="common">Streptomyces kifunensis</name>
    <dbReference type="NCBI Taxonomy" id="58351"/>
    <lineage>
        <taxon>Bacteria</taxon>
        <taxon>Bacillati</taxon>
        <taxon>Actinomycetota</taxon>
        <taxon>Actinomycetes</taxon>
        <taxon>Kitasatosporales</taxon>
        <taxon>Streptomycetaceae</taxon>
        <taxon>Kitasatospora</taxon>
    </lineage>
</organism>
<evidence type="ECO:0000313" key="1">
    <source>
        <dbReference type="EMBL" id="MBB4925404.1"/>
    </source>
</evidence>
<sequence>MLLTRRQEMPAEVTLDHLLEPISRSMRQAPTDFRLNCPLNYLFIAP</sequence>
<name>A0A7W7R4X3_KITKI</name>
<accession>A0A7W7R4X3</accession>
<dbReference type="EMBL" id="JACHJV010000001">
    <property type="protein sequence ID" value="MBB4925404.1"/>
    <property type="molecule type" value="Genomic_DNA"/>
</dbReference>
<proteinExistence type="predicted"/>
<comment type="caution">
    <text evidence="1">The sequence shown here is derived from an EMBL/GenBank/DDBJ whole genome shotgun (WGS) entry which is preliminary data.</text>
</comment>
<gene>
    <name evidence="1" type="ORF">FHR34_004397</name>
</gene>